<evidence type="ECO:0000313" key="9">
    <source>
        <dbReference type="Proteomes" id="UP000095085"/>
    </source>
</evidence>
<feature type="transmembrane region" description="Helical" evidence="6">
    <location>
        <begin position="597"/>
        <end position="620"/>
    </location>
</feature>
<keyword evidence="5 6" id="KW-0472">Membrane</keyword>
<dbReference type="PANTHER" id="PTHR46140:SF1">
    <property type="entry name" value="VACUOLAR TRANSPORTER CHAPERONE COMPLEX SUBUNIT 4-RELATED"/>
    <property type="match status" value="1"/>
</dbReference>
<gene>
    <name evidence="8" type="ORF">HYPBUDRAFT_242238</name>
</gene>
<evidence type="ECO:0000313" key="8">
    <source>
        <dbReference type="EMBL" id="ODV66655.1"/>
    </source>
</evidence>
<keyword evidence="2" id="KW-0926">Vacuole</keyword>
<dbReference type="AlphaFoldDB" id="A0A1E4RHR7"/>
<dbReference type="GeneID" id="30997840"/>
<evidence type="ECO:0000256" key="5">
    <source>
        <dbReference type="ARBA" id="ARBA00023136"/>
    </source>
</evidence>
<comment type="subcellular location">
    <subcellularLocation>
        <location evidence="1">Vacuole membrane</location>
        <topology evidence="1">Multi-pass membrane protein</topology>
    </subcellularLocation>
</comment>
<keyword evidence="9" id="KW-1185">Reference proteome</keyword>
<accession>A0A1E4RHR7</accession>
<keyword evidence="4 6" id="KW-1133">Transmembrane helix</keyword>
<dbReference type="RefSeq" id="XP_020075722.1">
    <property type="nucleotide sequence ID" value="XM_020223291.1"/>
</dbReference>
<keyword evidence="3 6" id="KW-0812">Transmembrane</keyword>
<dbReference type="GO" id="GO:0033254">
    <property type="term" value="C:vacuolar transporter chaperone complex"/>
    <property type="evidence" value="ECO:0007669"/>
    <property type="project" value="UniProtKB-ARBA"/>
</dbReference>
<dbReference type="InterPro" id="IPR051572">
    <property type="entry name" value="VTC_Complex_Subunit"/>
</dbReference>
<reference evidence="9" key="1">
    <citation type="submission" date="2016-05" db="EMBL/GenBank/DDBJ databases">
        <title>Comparative genomics of biotechnologically important yeasts.</title>
        <authorList>
            <consortium name="DOE Joint Genome Institute"/>
            <person name="Riley R."/>
            <person name="Haridas S."/>
            <person name="Wolfe K.H."/>
            <person name="Lopes M.R."/>
            <person name="Hittinger C.T."/>
            <person name="Goker M."/>
            <person name="Salamov A."/>
            <person name="Wisecaver J."/>
            <person name="Long T.M."/>
            <person name="Aerts A.L."/>
            <person name="Barry K."/>
            <person name="Choi C."/>
            <person name="Clum A."/>
            <person name="Coughlan A.Y."/>
            <person name="Deshpande S."/>
            <person name="Douglass A.P."/>
            <person name="Hanson S.J."/>
            <person name="Klenk H.-P."/>
            <person name="Labutti K."/>
            <person name="Lapidus A."/>
            <person name="Lindquist E."/>
            <person name="Lipzen A."/>
            <person name="Meier-Kolthoff J.P."/>
            <person name="Ohm R.A."/>
            <person name="Otillar R.P."/>
            <person name="Pangilinan J."/>
            <person name="Peng Y."/>
            <person name="Rokas A."/>
            <person name="Rosa C.A."/>
            <person name="Scheuner C."/>
            <person name="Sibirny A.A."/>
            <person name="Slot J.C."/>
            <person name="Stielow J.B."/>
            <person name="Sun H."/>
            <person name="Kurtzman C.P."/>
            <person name="Blackwell M."/>
            <person name="Grigoriev I.V."/>
            <person name="Jeffries T.W."/>
        </authorList>
    </citation>
    <scope>NUCLEOTIDE SEQUENCE [LARGE SCALE GENOMIC DNA]</scope>
    <source>
        <strain evidence="9">NRRL Y-1933</strain>
    </source>
</reference>
<evidence type="ECO:0000256" key="6">
    <source>
        <dbReference type="SAM" id="Phobius"/>
    </source>
</evidence>
<evidence type="ECO:0000256" key="3">
    <source>
        <dbReference type="ARBA" id="ARBA00022692"/>
    </source>
</evidence>
<dbReference type="GO" id="GO:0005774">
    <property type="term" value="C:vacuolar membrane"/>
    <property type="evidence" value="ECO:0007669"/>
    <property type="project" value="UniProtKB-SubCell"/>
</dbReference>
<feature type="transmembrane region" description="Helical" evidence="6">
    <location>
        <begin position="632"/>
        <end position="655"/>
    </location>
</feature>
<sequence>MKFGKNLIHLSVPEWRDYNIDYNDLKHQIKELKDKPANISLLYGSFISNFDYINLFISSKQHEIDVKLNNAYMDYHKCADLHGSVRLSKMDEIHFHILIDLSIELKKLNKFILIQKIAIKKIFKKFIKYSDIKDAASFVNQLQNYLLKNRRSVYNIDLGYLTNKLTNLVNLINNESETNSVKSIYSTTSSYELTHLLKKNFKIDFLIPNDSNTTNELLINLNLHINLTPINQSKISFIYLTNRDVADKPSYILTDSLLNESLVVAHTGGLRDYSYCILHNDIIKNFLHYLNGDVELESTLKLQLDGHLSSLAKLTIDTIINDQLKPSLQIICQRNRYIVDSNEDDYLVCFDQDIYTTDLPNLNLELNTDKFDIFPFNHLIISSNDSNLHNFESNLITQINDDNSLKIQFNSCYLTKLPLKVQQLIKNKFSLNLFKNLSFFEYLKSCYFNQLPNYYSNHFQILLNLNLMKNLENVIIMNEVDELDANILQSNSNFSSFRKPSSNELSPLISKQEPEIEYETDDNYMLFLNLNNVNDQSLLNQFIFNCIKFKTKISNYSNIILHEKNFLYDSINDDPYEDFTNDYQIQFEIDYDNTLSFFYFSLLLISLFIVGIDGGIIYSLKVLNSINENSLIVFVLIMGLLTSLIFSSFSILISLKRFNQLPVSHSLVLGSGTLSVIVCVAWGVYTMV</sequence>
<dbReference type="OrthoDB" id="5588846at2759"/>
<evidence type="ECO:0000256" key="1">
    <source>
        <dbReference type="ARBA" id="ARBA00004128"/>
    </source>
</evidence>
<dbReference type="EMBL" id="KV454542">
    <property type="protein sequence ID" value="ODV66655.1"/>
    <property type="molecule type" value="Genomic_DNA"/>
</dbReference>
<proteinExistence type="predicted"/>
<dbReference type="InterPro" id="IPR004331">
    <property type="entry name" value="SPX_dom"/>
</dbReference>
<dbReference type="PANTHER" id="PTHR46140">
    <property type="entry name" value="VACUOLAR TRANSPORTER CHAPERONE 1-RELATED"/>
    <property type="match status" value="1"/>
</dbReference>
<feature type="transmembrane region" description="Helical" evidence="6">
    <location>
        <begin position="667"/>
        <end position="685"/>
    </location>
</feature>
<evidence type="ECO:0000256" key="2">
    <source>
        <dbReference type="ARBA" id="ARBA00022554"/>
    </source>
</evidence>
<feature type="domain" description="SPX" evidence="7">
    <location>
        <begin position="1"/>
        <end position="140"/>
    </location>
</feature>
<dbReference type="Proteomes" id="UP000095085">
    <property type="component" value="Unassembled WGS sequence"/>
</dbReference>
<dbReference type="GO" id="GO:0006799">
    <property type="term" value="P:polyphosphate biosynthetic process"/>
    <property type="evidence" value="ECO:0007669"/>
    <property type="project" value="UniProtKB-ARBA"/>
</dbReference>
<evidence type="ECO:0000256" key="4">
    <source>
        <dbReference type="ARBA" id="ARBA00022989"/>
    </source>
</evidence>
<protein>
    <recommendedName>
        <fullName evidence="7">SPX domain-containing protein</fullName>
    </recommendedName>
</protein>
<name>A0A1E4RHR7_9ASCO</name>
<dbReference type="PROSITE" id="PS51382">
    <property type="entry name" value="SPX"/>
    <property type="match status" value="1"/>
</dbReference>
<dbReference type="Pfam" id="PF03105">
    <property type="entry name" value="SPX"/>
    <property type="match status" value="1"/>
</dbReference>
<organism evidence="8 9">
    <name type="scientific">Hyphopichia burtonii NRRL Y-1933</name>
    <dbReference type="NCBI Taxonomy" id="984485"/>
    <lineage>
        <taxon>Eukaryota</taxon>
        <taxon>Fungi</taxon>
        <taxon>Dikarya</taxon>
        <taxon>Ascomycota</taxon>
        <taxon>Saccharomycotina</taxon>
        <taxon>Pichiomycetes</taxon>
        <taxon>Debaryomycetaceae</taxon>
        <taxon>Hyphopichia</taxon>
    </lineage>
</organism>
<dbReference type="STRING" id="984485.A0A1E4RHR7"/>
<evidence type="ECO:0000259" key="7">
    <source>
        <dbReference type="PROSITE" id="PS51382"/>
    </source>
</evidence>